<dbReference type="Proteomes" id="UP000244369">
    <property type="component" value="Chromosome"/>
</dbReference>
<sequence length="43" mass="4914">MNMVKNKDNGDQDAVIIPAEEVKEYKDQYSSDEELKKLSAPEN</sequence>
<organism evidence="1 2">
    <name type="scientific">Limosilactobacillus reuteri</name>
    <name type="common">Lactobacillus reuteri</name>
    <dbReference type="NCBI Taxonomy" id="1598"/>
    <lineage>
        <taxon>Bacteria</taxon>
        <taxon>Bacillati</taxon>
        <taxon>Bacillota</taxon>
        <taxon>Bacilli</taxon>
        <taxon>Lactobacillales</taxon>
        <taxon>Lactobacillaceae</taxon>
        <taxon>Limosilactobacillus</taxon>
    </lineage>
</organism>
<name>A0A2S1EQP8_LIMRT</name>
<evidence type="ECO:0000313" key="2">
    <source>
        <dbReference type="Proteomes" id="UP000244369"/>
    </source>
</evidence>
<dbReference type="AlphaFoldDB" id="A0A2S1EQP8"/>
<protein>
    <submittedName>
        <fullName evidence="1">Phospholipase</fullName>
    </submittedName>
</protein>
<accession>A0A2S1EQP8</accession>
<dbReference type="EMBL" id="CP027805">
    <property type="protein sequence ID" value="AWD62302.1"/>
    <property type="molecule type" value="Genomic_DNA"/>
</dbReference>
<proteinExistence type="predicted"/>
<reference evidence="1 2" key="1">
    <citation type="submission" date="2018-03" db="EMBL/GenBank/DDBJ databases">
        <title>Complete Genome Sequence of the Chinese traditional Highland Barley wine Isolate Lactobacillus reuteri WHH1689.</title>
        <authorList>
            <person name="Chen S."/>
            <person name="Chen L."/>
            <person name="Chen L."/>
            <person name="Li Y."/>
        </authorList>
    </citation>
    <scope>NUCLEOTIDE SEQUENCE [LARGE SCALE GENOMIC DNA]</scope>
    <source>
        <strain evidence="1 2">WHH1689</strain>
    </source>
</reference>
<gene>
    <name evidence="1" type="ORF">LWHH1689_0984</name>
</gene>
<evidence type="ECO:0000313" key="1">
    <source>
        <dbReference type="EMBL" id="AWD62302.1"/>
    </source>
</evidence>